<reference evidence="2" key="1">
    <citation type="submission" date="2009-03" db="EMBL/GenBank/DDBJ databases">
        <title>Complete genome sequence of Edwardsiella ictaluri 93-146.</title>
        <authorList>
            <person name="Williams M.L."/>
            <person name="Gillaspy A.F."/>
            <person name="Dyer D.W."/>
            <person name="Thune R.L."/>
            <person name="Waldbieser G.C."/>
            <person name="Schuster S.C."/>
            <person name="Gipson J."/>
            <person name="Zaitshik J."/>
            <person name="Landry C."/>
            <person name="Lawrence M.L."/>
        </authorList>
    </citation>
    <scope>NUCLEOTIDE SEQUENCE [LARGE SCALE GENOMIC DNA]</scope>
    <source>
        <strain evidence="2">93-146</strain>
    </source>
</reference>
<name>C5BFV8_EDWI9</name>
<evidence type="ECO:0000313" key="1">
    <source>
        <dbReference type="EMBL" id="ACR69384.1"/>
    </source>
</evidence>
<proteinExistence type="predicted"/>
<accession>C5BFV8</accession>
<organism evidence="1 2">
    <name type="scientific">Edwardsiella ictaluri (strain 93-146)</name>
    <dbReference type="NCBI Taxonomy" id="634503"/>
    <lineage>
        <taxon>Bacteria</taxon>
        <taxon>Pseudomonadati</taxon>
        <taxon>Pseudomonadota</taxon>
        <taxon>Gammaproteobacteria</taxon>
        <taxon>Enterobacterales</taxon>
        <taxon>Hafniaceae</taxon>
        <taxon>Edwardsiella</taxon>
    </lineage>
</organism>
<dbReference type="KEGG" id="eic:NT01EI_2210"/>
<protein>
    <submittedName>
        <fullName evidence="1">Uncharacterized protein</fullName>
    </submittedName>
</protein>
<sequence length="44" mass="5090">MSGRSRRSNRLNIPFKLLTKTALRDKVQRKAGKPGQWYRQMGSA</sequence>
<dbReference type="HOGENOM" id="CLU_3215522_0_0_6"/>
<dbReference type="EMBL" id="CP001600">
    <property type="protein sequence ID" value="ACR69384.1"/>
    <property type="molecule type" value="Genomic_DNA"/>
</dbReference>
<reference evidence="1 2" key="2">
    <citation type="journal article" date="2012" name="J. Bacteriol.">
        <title>Genome Sequence of Edwardsiella ictaluri 93-146, a Strain Associated with a Natural Channel Catfish Outbreak of Enteric Septicemia of Catfish.</title>
        <authorList>
            <person name="Williams M.L."/>
            <person name="Gillaspy A.F."/>
            <person name="Dyer D.W."/>
            <person name="Thune R.L."/>
            <person name="Waldbieser G.C."/>
            <person name="Schuster S.C."/>
            <person name="Gipson J."/>
            <person name="Zaitshik J."/>
            <person name="Landry C."/>
            <person name="Banes M.M."/>
            <person name="Lawrence M.L."/>
        </authorList>
    </citation>
    <scope>NUCLEOTIDE SEQUENCE [LARGE SCALE GENOMIC DNA]</scope>
    <source>
        <strain evidence="1 2">93-146</strain>
    </source>
</reference>
<gene>
    <name evidence="1" type="ordered locus">NT01EI_2210</name>
</gene>
<evidence type="ECO:0000313" key="2">
    <source>
        <dbReference type="Proteomes" id="UP000001485"/>
    </source>
</evidence>
<dbReference type="Proteomes" id="UP000001485">
    <property type="component" value="Chromosome"/>
</dbReference>
<dbReference type="AlphaFoldDB" id="C5BFV8"/>